<evidence type="ECO:0000313" key="1">
    <source>
        <dbReference type="EMBL" id="NEH92985.1"/>
    </source>
</evidence>
<gene>
    <name evidence="1" type="ORF">GR206_18460</name>
</gene>
<protein>
    <submittedName>
        <fullName evidence="1">Uncharacterized protein</fullName>
    </submittedName>
</protein>
<dbReference type="AlphaFoldDB" id="A0A6N9ZJ10"/>
<dbReference type="Proteomes" id="UP000468864">
    <property type="component" value="Unassembled WGS sequence"/>
</dbReference>
<dbReference type="EMBL" id="WUEP01000013">
    <property type="protein sequence ID" value="NEH92985.1"/>
    <property type="molecule type" value="Genomic_DNA"/>
</dbReference>
<proteinExistence type="predicted"/>
<comment type="caution">
    <text evidence="1">The sequence shown here is derived from an EMBL/GenBank/DDBJ whole genome shotgun (WGS) entry which is preliminary data.</text>
</comment>
<name>A0A6N9ZJ10_9HYPH</name>
<accession>A0A6N9ZJ10</accession>
<dbReference type="RefSeq" id="WP_163879865.1">
    <property type="nucleotide sequence ID" value="NZ_WUEP01000013.1"/>
</dbReference>
<sequence>MIDNFHRSFFQFAAKNDGWAESLENHRDGVADHMGFRMAELPRAVR</sequence>
<reference evidence="1 2" key="1">
    <citation type="submission" date="2019-12" db="EMBL/GenBank/DDBJ databases">
        <title>Rhizobium genotypes associated with high levels of biological nitrogen fixation by grain legumes in a temperate-maritime cropping system.</title>
        <authorList>
            <person name="Maluk M."/>
            <person name="Francesc Ferrando Molina F."/>
            <person name="Lopez Del Egido L."/>
            <person name="Lafos M."/>
            <person name="Langarica-Fuentes A."/>
            <person name="Gebre Yohannes G."/>
            <person name="Young M.W."/>
            <person name="Martin P."/>
            <person name="Gantlett R."/>
            <person name="Kenicer G."/>
            <person name="Hawes C."/>
            <person name="Begg G.S."/>
            <person name="Quilliam R.S."/>
            <person name="Squire G.R."/>
            <person name="Poole P.S."/>
            <person name="Young P.W."/>
            <person name="Iannetta P.M."/>
            <person name="James E.K."/>
        </authorList>
    </citation>
    <scope>NUCLEOTIDE SEQUENCE [LARGE SCALE GENOMIC DNA]</scope>
    <source>
        <strain evidence="1 2">JHI2449</strain>
    </source>
</reference>
<organism evidence="1 2">
    <name type="scientific">Rhizobium laguerreae</name>
    <dbReference type="NCBI Taxonomy" id="1076926"/>
    <lineage>
        <taxon>Bacteria</taxon>
        <taxon>Pseudomonadati</taxon>
        <taxon>Pseudomonadota</taxon>
        <taxon>Alphaproteobacteria</taxon>
        <taxon>Hyphomicrobiales</taxon>
        <taxon>Rhizobiaceae</taxon>
        <taxon>Rhizobium/Agrobacterium group</taxon>
        <taxon>Rhizobium</taxon>
    </lineage>
</organism>
<evidence type="ECO:0000313" key="2">
    <source>
        <dbReference type="Proteomes" id="UP000468864"/>
    </source>
</evidence>